<name>A0A9P0DTS2_PHACE</name>
<dbReference type="GO" id="GO:0005615">
    <property type="term" value="C:extracellular space"/>
    <property type="evidence" value="ECO:0007669"/>
    <property type="project" value="TreeGrafter"/>
</dbReference>
<keyword evidence="4" id="KW-1185">Reference proteome</keyword>
<dbReference type="PROSITE" id="PS00233">
    <property type="entry name" value="CHIT_BIND_RR_1"/>
    <property type="match status" value="1"/>
</dbReference>
<evidence type="ECO:0000256" key="1">
    <source>
        <dbReference type="ARBA" id="ARBA00022460"/>
    </source>
</evidence>
<evidence type="ECO:0000256" key="2">
    <source>
        <dbReference type="PROSITE-ProRule" id="PRU00497"/>
    </source>
</evidence>
<gene>
    <name evidence="3" type="ORF">PHAECO_LOCUS8092</name>
</gene>
<dbReference type="AlphaFoldDB" id="A0A9P0DTS2"/>
<dbReference type="InterPro" id="IPR051217">
    <property type="entry name" value="Insect_Cuticle_Struc_Prot"/>
</dbReference>
<dbReference type="PANTHER" id="PTHR12236:SF95">
    <property type="entry name" value="CUTICULAR PROTEIN 76BD, ISOFORM C-RELATED"/>
    <property type="match status" value="1"/>
</dbReference>
<protein>
    <recommendedName>
        <fullName evidence="5">Cuticle protein</fullName>
    </recommendedName>
</protein>
<dbReference type="EMBL" id="OU896710">
    <property type="protein sequence ID" value="CAH1164499.1"/>
    <property type="molecule type" value="Genomic_DNA"/>
</dbReference>
<keyword evidence="1 2" id="KW-0193">Cuticle</keyword>
<proteinExistence type="predicted"/>
<dbReference type="GO" id="GO:0031012">
    <property type="term" value="C:extracellular matrix"/>
    <property type="evidence" value="ECO:0007669"/>
    <property type="project" value="TreeGrafter"/>
</dbReference>
<accession>A0A9P0DTS2</accession>
<dbReference type="Proteomes" id="UP001153737">
    <property type="component" value="Chromosome 4"/>
</dbReference>
<sequence length="246" mass="26630">MVRPRNCVIDRGTINIRPMVDICETVHPSGNYKTFHLCVCRVDKRKKNMFIEFVLVSALAVVGQCKPLLISHAPIAHSTILQETIDAHPQYKFEYGVQDHSTGDMKSQQETRDGDTVKGSYSLVEPDGSKRTVDYVADPINGFNAVVRREPLNHPQTVVAHAPVTVAHAPVAYAHTPVAIAHSPVAIAHTPVAIAHTPVAYAHAPVAYAHAPVAYAHAPVAYAHTPVALASPLSAISHHSSTVLHR</sequence>
<dbReference type="Pfam" id="PF00379">
    <property type="entry name" value="Chitin_bind_4"/>
    <property type="match status" value="1"/>
</dbReference>
<dbReference type="PRINTS" id="PR00947">
    <property type="entry name" value="CUTICLE"/>
</dbReference>
<evidence type="ECO:0000313" key="3">
    <source>
        <dbReference type="EMBL" id="CAH1164499.1"/>
    </source>
</evidence>
<evidence type="ECO:0000313" key="4">
    <source>
        <dbReference type="Proteomes" id="UP001153737"/>
    </source>
</evidence>
<dbReference type="GO" id="GO:0042302">
    <property type="term" value="F:structural constituent of cuticle"/>
    <property type="evidence" value="ECO:0007669"/>
    <property type="project" value="UniProtKB-UniRule"/>
</dbReference>
<dbReference type="InterPro" id="IPR000618">
    <property type="entry name" value="Insect_cuticle"/>
</dbReference>
<dbReference type="PROSITE" id="PS51155">
    <property type="entry name" value="CHIT_BIND_RR_2"/>
    <property type="match status" value="1"/>
</dbReference>
<organism evidence="3 4">
    <name type="scientific">Phaedon cochleariae</name>
    <name type="common">Mustard beetle</name>
    <dbReference type="NCBI Taxonomy" id="80249"/>
    <lineage>
        <taxon>Eukaryota</taxon>
        <taxon>Metazoa</taxon>
        <taxon>Ecdysozoa</taxon>
        <taxon>Arthropoda</taxon>
        <taxon>Hexapoda</taxon>
        <taxon>Insecta</taxon>
        <taxon>Pterygota</taxon>
        <taxon>Neoptera</taxon>
        <taxon>Endopterygota</taxon>
        <taxon>Coleoptera</taxon>
        <taxon>Polyphaga</taxon>
        <taxon>Cucujiformia</taxon>
        <taxon>Chrysomeloidea</taxon>
        <taxon>Chrysomelidae</taxon>
        <taxon>Chrysomelinae</taxon>
        <taxon>Chrysomelini</taxon>
        <taxon>Phaedon</taxon>
    </lineage>
</organism>
<evidence type="ECO:0008006" key="5">
    <source>
        <dbReference type="Google" id="ProtNLM"/>
    </source>
</evidence>
<dbReference type="OrthoDB" id="6348134at2759"/>
<dbReference type="PANTHER" id="PTHR12236">
    <property type="entry name" value="STRUCTURAL CONTITUENT OF CUTICLE"/>
    <property type="match status" value="1"/>
</dbReference>
<reference evidence="3" key="2">
    <citation type="submission" date="2022-10" db="EMBL/GenBank/DDBJ databases">
        <authorList>
            <consortium name="ENA_rothamsted_submissions"/>
            <consortium name="culmorum"/>
            <person name="King R."/>
        </authorList>
    </citation>
    <scope>NUCLEOTIDE SEQUENCE</scope>
</reference>
<reference evidence="3" key="1">
    <citation type="submission" date="2022-01" db="EMBL/GenBank/DDBJ databases">
        <authorList>
            <person name="King R."/>
        </authorList>
    </citation>
    <scope>NUCLEOTIDE SEQUENCE</scope>
</reference>
<dbReference type="InterPro" id="IPR031311">
    <property type="entry name" value="CHIT_BIND_RR_consensus"/>
</dbReference>